<evidence type="ECO:0000259" key="1">
    <source>
        <dbReference type="Pfam" id="PF12867"/>
    </source>
</evidence>
<keyword evidence="3" id="KW-1185">Reference proteome</keyword>
<dbReference type="InterPro" id="IPR024775">
    <property type="entry name" value="DinB-like"/>
</dbReference>
<accession>A0ABN8F5M4</accession>
<gene>
    <name evidence="2" type="ORF">LEM8419_03145</name>
</gene>
<protein>
    <recommendedName>
        <fullName evidence="1">DinB-like domain-containing protein</fullName>
    </recommendedName>
</protein>
<comment type="caution">
    <text evidence="2">The sequence shown here is derived from an EMBL/GenBank/DDBJ whole genome shotgun (WGS) entry which is preliminary data.</text>
</comment>
<sequence>MTVTDLSSTEYGEFYSNYIQLVPPTISLRTALDDSGALLIDYLSNVPDERVDYAYAPGKWTIKQSLQHLIDSERVFAYRILRLGRRDATPLAGFEQDAYVLQANLSNRPFERMIEEFRGIRKSTIALVSGLSAEDLQFSGMVSGHSMSCRAMAFIICGHTYHHDLLYRERYAL</sequence>
<proteinExistence type="predicted"/>
<dbReference type="EMBL" id="CAKLPZ010000004">
    <property type="protein sequence ID" value="CAH1002228.1"/>
    <property type="molecule type" value="Genomic_DNA"/>
</dbReference>
<dbReference type="Pfam" id="PF12867">
    <property type="entry name" value="DinB_2"/>
    <property type="match status" value="1"/>
</dbReference>
<organism evidence="2 3">
    <name type="scientific">Neolewinella maritima</name>
    <dbReference type="NCBI Taxonomy" id="1383882"/>
    <lineage>
        <taxon>Bacteria</taxon>
        <taxon>Pseudomonadati</taxon>
        <taxon>Bacteroidota</taxon>
        <taxon>Saprospiria</taxon>
        <taxon>Saprospirales</taxon>
        <taxon>Lewinellaceae</taxon>
        <taxon>Neolewinella</taxon>
    </lineage>
</organism>
<dbReference type="RefSeq" id="WP_238752094.1">
    <property type="nucleotide sequence ID" value="NZ_CAKLPZ010000004.1"/>
</dbReference>
<feature type="domain" description="DinB-like" evidence="1">
    <location>
        <begin position="32"/>
        <end position="164"/>
    </location>
</feature>
<dbReference type="Gene3D" id="1.20.120.450">
    <property type="entry name" value="dinb family like domain"/>
    <property type="match status" value="1"/>
</dbReference>
<dbReference type="Proteomes" id="UP000837803">
    <property type="component" value="Unassembled WGS sequence"/>
</dbReference>
<reference evidence="2" key="1">
    <citation type="submission" date="2021-12" db="EMBL/GenBank/DDBJ databases">
        <authorList>
            <person name="Rodrigo-Torres L."/>
            <person name="Arahal R. D."/>
            <person name="Lucena T."/>
        </authorList>
    </citation>
    <scope>NUCLEOTIDE SEQUENCE</scope>
    <source>
        <strain evidence="2">CECT 8419</strain>
    </source>
</reference>
<dbReference type="InterPro" id="IPR034660">
    <property type="entry name" value="DinB/YfiT-like"/>
</dbReference>
<name>A0ABN8F5M4_9BACT</name>
<evidence type="ECO:0000313" key="3">
    <source>
        <dbReference type="Proteomes" id="UP000837803"/>
    </source>
</evidence>
<evidence type="ECO:0000313" key="2">
    <source>
        <dbReference type="EMBL" id="CAH1002228.1"/>
    </source>
</evidence>
<dbReference type="SUPFAM" id="SSF109854">
    <property type="entry name" value="DinB/YfiT-like putative metalloenzymes"/>
    <property type="match status" value="1"/>
</dbReference>